<feature type="region of interest" description="Disordered" evidence="1">
    <location>
        <begin position="1"/>
        <end position="56"/>
    </location>
</feature>
<reference evidence="3" key="1">
    <citation type="submission" date="2023-07" db="EMBL/GenBank/DDBJ databases">
        <title>A chromosome-level genome assembly of Lolium multiflorum.</title>
        <authorList>
            <person name="Chen Y."/>
            <person name="Copetti D."/>
            <person name="Kolliker R."/>
            <person name="Studer B."/>
        </authorList>
    </citation>
    <scope>NUCLEOTIDE SEQUENCE</scope>
    <source>
        <strain evidence="3">02402/16</strain>
        <tissue evidence="3">Leaf</tissue>
    </source>
</reference>
<feature type="region of interest" description="Disordered" evidence="1">
    <location>
        <begin position="519"/>
        <end position="553"/>
    </location>
</feature>
<protein>
    <recommendedName>
        <fullName evidence="2">DCD domain-containing protein</fullName>
    </recommendedName>
</protein>
<dbReference type="InterPro" id="IPR044832">
    <property type="entry name" value="NRP-like"/>
</dbReference>
<name>A0AAD8QPD6_LOLMU</name>
<dbReference type="Pfam" id="PF10539">
    <property type="entry name" value="Dev_Cell_Death"/>
    <property type="match status" value="1"/>
</dbReference>
<dbReference type="GO" id="GO:0034976">
    <property type="term" value="P:response to endoplasmic reticulum stress"/>
    <property type="evidence" value="ECO:0007669"/>
    <property type="project" value="InterPro"/>
</dbReference>
<comment type="caution">
    <text evidence="3">The sequence shown here is derived from an EMBL/GenBank/DDBJ whole genome shotgun (WGS) entry which is preliminary data.</text>
</comment>
<dbReference type="InterPro" id="IPR013989">
    <property type="entry name" value="Dev_and_cell_death_domain"/>
</dbReference>
<dbReference type="PANTHER" id="PTHR46034">
    <property type="match status" value="1"/>
</dbReference>
<evidence type="ECO:0000313" key="3">
    <source>
        <dbReference type="EMBL" id="KAK1604678.1"/>
    </source>
</evidence>
<organism evidence="3 4">
    <name type="scientific">Lolium multiflorum</name>
    <name type="common">Italian ryegrass</name>
    <name type="synonym">Lolium perenne subsp. multiflorum</name>
    <dbReference type="NCBI Taxonomy" id="4521"/>
    <lineage>
        <taxon>Eukaryota</taxon>
        <taxon>Viridiplantae</taxon>
        <taxon>Streptophyta</taxon>
        <taxon>Embryophyta</taxon>
        <taxon>Tracheophyta</taxon>
        <taxon>Spermatophyta</taxon>
        <taxon>Magnoliopsida</taxon>
        <taxon>Liliopsida</taxon>
        <taxon>Poales</taxon>
        <taxon>Poaceae</taxon>
        <taxon>BOP clade</taxon>
        <taxon>Pooideae</taxon>
        <taxon>Poodae</taxon>
        <taxon>Poeae</taxon>
        <taxon>Poeae Chloroplast Group 2 (Poeae type)</taxon>
        <taxon>Loliodinae</taxon>
        <taxon>Loliinae</taxon>
        <taxon>Lolium</taxon>
    </lineage>
</organism>
<dbReference type="EMBL" id="JAUUTY010000007">
    <property type="protein sequence ID" value="KAK1604678.1"/>
    <property type="molecule type" value="Genomic_DNA"/>
</dbReference>
<feature type="domain" description="DCD" evidence="2">
    <location>
        <begin position="143"/>
        <end position="271"/>
    </location>
</feature>
<dbReference type="AlphaFoldDB" id="A0AAD8QPD6"/>
<feature type="compositionally biased region" description="Basic and acidic residues" evidence="1">
    <location>
        <begin position="1"/>
        <end position="22"/>
    </location>
</feature>
<sequence length="574" mass="63897">MVAEAAEERGGKERVAAVGRDEVELDVGSEVEKAIEEGEIGGEGSQADEEEEEKEVAAAAEENRAFEVKGSRKMGSVWSRCSWTGRGGKGRGGFHPRPWYGAAKWRNVGSISQWLLAFLIFVKLLSQERKNPRHKLDIFNIPGVYGGAIILCNRVTKLESFKQKLFSLPGYATSFIRKIRAGMLLFVFEREERKLCGVFEATSDGALNILPNTFHSSRKSRPAQVRFRRVWFCKPLTEAEFSDDIKGLQPEMSFFGISYQQVLNLVNLFSSKRISLEPYQKPKSRVIWDYNVSLTLAGLGFSLHKGNNAFPRRPSSMLCNNRISAPHSSFMYAEHNANHAAYNYGSSLHPPRIKSVIFKAPDIKEQGLEPDADFIPLDLDDCKSDSDTVPLDVLGPVGLYSALAGGSISYEDQDPEPFNGKHNEDGWYPAPVLNQSFISLSETSENSAIAHFMKERQSSMLGRGCKRRATIQFDGHSHLPSSRSCTIGEKVPFSFEGDKIPVTSDKALNRPALAELKQNSEAVTKERKREVGYLVQDTQGRSGDDDSEKSKLVRPSFAERVANLCVQSAMATHR</sequence>
<dbReference type="Proteomes" id="UP001231189">
    <property type="component" value="Unassembled WGS sequence"/>
</dbReference>
<evidence type="ECO:0000259" key="2">
    <source>
        <dbReference type="PROSITE" id="PS51222"/>
    </source>
</evidence>
<keyword evidence="4" id="KW-1185">Reference proteome</keyword>
<evidence type="ECO:0000313" key="4">
    <source>
        <dbReference type="Proteomes" id="UP001231189"/>
    </source>
</evidence>
<gene>
    <name evidence="3" type="ORF">QYE76_028351</name>
</gene>
<dbReference type="PROSITE" id="PS51222">
    <property type="entry name" value="DCD"/>
    <property type="match status" value="1"/>
</dbReference>
<evidence type="ECO:0000256" key="1">
    <source>
        <dbReference type="SAM" id="MobiDB-lite"/>
    </source>
</evidence>
<dbReference type="PANTHER" id="PTHR46034:SF18">
    <property type="entry name" value="DCD DOMAIN-CONTAINING PROTEIN"/>
    <property type="match status" value="1"/>
</dbReference>
<feature type="compositionally biased region" description="Basic and acidic residues" evidence="1">
    <location>
        <begin position="542"/>
        <end position="551"/>
    </location>
</feature>
<proteinExistence type="predicted"/>
<dbReference type="SMART" id="SM00767">
    <property type="entry name" value="DCD"/>
    <property type="match status" value="1"/>
</dbReference>
<accession>A0AAD8QPD6</accession>